<feature type="domain" description="Glycosyltransferase 2-like" evidence="6">
    <location>
        <begin position="9"/>
        <end position="97"/>
    </location>
</feature>
<dbReference type="Pfam" id="PF00535">
    <property type="entry name" value="Glycos_transf_2"/>
    <property type="match status" value="1"/>
</dbReference>
<dbReference type="GO" id="GO:0016757">
    <property type="term" value="F:glycosyltransferase activity"/>
    <property type="evidence" value="ECO:0007669"/>
    <property type="project" value="UniProtKB-KW"/>
</dbReference>
<dbReference type="InterPro" id="IPR029044">
    <property type="entry name" value="Nucleotide-diphossugar_trans"/>
</dbReference>
<accession>A0A6V8MNH4</accession>
<comment type="subcellular location">
    <subcellularLocation>
        <location evidence="1">Cell membrane</location>
    </subcellularLocation>
</comment>
<evidence type="ECO:0000256" key="2">
    <source>
        <dbReference type="ARBA" id="ARBA00022475"/>
    </source>
</evidence>
<evidence type="ECO:0000256" key="4">
    <source>
        <dbReference type="ARBA" id="ARBA00022679"/>
    </source>
</evidence>
<keyword evidence="3" id="KW-0328">Glycosyltransferase</keyword>
<evidence type="ECO:0000313" key="7">
    <source>
        <dbReference type="EMBL" id="GFO61605.1"/>
    </source>
</evidence>
<proteinExistence type="predicted"/>
<evidence type="ECO:0000256" key="5">
    <source>
        <dbReference type="ARBA" id="ARBA00023136"/>
    </source>
</evidence>
<dbReference type="Gene3D" id="3.90.550.10">
    <property type="entry name" value="Spore Coat Polysaccharide Biosynthesis Protein SpsA, Chain A"/>
    <property type="match status" value="1"/>
</dbReference>
<dbReference type="EMBL" id="BLXX01000016">
    <property type="protein sequence ID" value="GFO61605.1"/>
    <property type="molecule type" value="Genomic_DNA"/>
</dbReference>
<dbReference type="PANTHER" id="PTHR43646">
    <property type="entry name" value="GLYCOSYLTRANSFERASE"/>
    <property type="match status" value="1"/>
</dbReference>
<dbReference type="Proteomes" id="UP000556026">
    <property type="component" value="Unassembled WGS sequence"/>
</dbReference>
<evidence type="ECO:0000256" key="1">
    <source>
        <dbReference type="ARBA" id="ARBA00004236"/>
    </source>
</evidence>
<dbReference type="CDD" id="cd06433">
    <property type="entry name" value="GT_2_WfgS_like"/>
    <property type="match status" value="1"/>
</dbReference>
<name>A0A6V8MNH4_9BACT</name>
<evidence type="ECO:0000256" key="3">
    <source>
        <dbReference type="ARBA" id="ARBA00022676"/>
    </source>
</evidence>
<keyword evidence="8" id="KW-1185">Reference proteome</keyword>
<keyword evidence="2" id="KW-1003">Cell membrane</keyword>
<sequence length="252" mass="28613">MTDSSFEVSIVTVVRNDAERLLRTFESVARHKGDRVEYLVVDGASSDGTLQTIEAHRGLVDRFISEPDRGIYDAMNKGTGLGRGRYLMFLNAGDELLADVAGLAAAGNGEALLYGRANMLNPDGTLSYVKGKRLKSVRRFLKGMPLCHQAILYRRDLMPDYDISYRIMSDRLLTYRLVRERGLGDTRFLGATLVNYYEDGFSIQASPAQWQAEQDRMYREVGQAHYILIKRVNALFKRYVKQPLQRLFGGRR</sequence>
<dbReference type="SUPFAM" id="SSF53448">
    <property type="entry name" value="Nucleotide-diphospho-sugar transferases"/>
    <property type="match status" value="1"/>
</dbReference>
<dbReference type="RefSeq" id="WP_183356397.1">
    <property type="nucleotide sequence ID" value="NZ_BLXX01000016.1"/>
</dbReference>
<organism evidence="7 8">
    <name type="scientific">Geomonas silvestris</name>
    <dbReference type="NCBI Taxonomy" id="2740184"/>
    <lineage>
        <taxon>Bacteria</taxon>
        <taxon>Pseudomonadati</taxon>
        <taxon>Thermodesulfobacteriota</taxon>
        <taxon>Desulfuromonadia</taxon>
        <taxon>Geobacterales</taxon>
        <taxon>Geobacteraceae</taxon>
        <taxon>Geomonas</taxon>
    </lineage>
</organism>
<dbReference type="AlphaFoldDB" id="A0A6V8MNH4"/>
<keyword evidence="5" id="KW-0472">Membrane</keyword>
<evidence type="ECO:0000259" key="6">
    <source>
        <dbReference type="Pfam" id="PF00535"/>
    </source>
</evidence>
<dbReference type="PANTHER" id="PTHR43646:SF2">
    <property type="entry name" value="GLYCOSYLTRANSFERASE 2-LIKE DOMAIN-CONTAINING PROTEIN"/>
    <property type="match status" value="1"/>
</dbReference>
<protein>
    <submittedName>
        <fullName evidence="7">Glycosyl transferase</fullName>
    </submittedName>
</protein>
<gene>
    <name evidence="7" type="ORF">GMST_39300</name>
</gene>
<dbReference type="InterPro" id="IPR001173">
    <property type="entry name" value="Glyco_trans_2-like"/>
</dbReference>
<comment type="caution">
    <text evidence="7">The sequence shown here is derived from an EMBL/GenBank/DDBJ whole genome shotgun (WGS) entry which is preliminary data.</text>
</comment>
<keyword evidence="4 7" id="KW-0808">Transferase</keyword>
<evidence type="ECO:0000313" key="8">
    <source>
        <dbReference type="Proteomes" id="UP000556026"/>
    </source>
</evidence>
<dbReference type="GO" id="GO:0005886">
    <property type="term" value="C:plasma membrane"/>
    <property type="evidence" value="ECO:0007669"/>
    <property type="project" value="UniProtKB-SubCell"/>
</dbReference>
<reference evidence="8" key="1">
    <citation type="submission" date="2020-06" db="EMBL/GenBank/DDBJ databases">
        <title>Draft genomic sequence of Geomonas sp. Red330.</title>
        <authorList>
            <person name="Itoh H."/>
            <person name="Zhenxing X."/>
            <person name="Ushijima N."/>
            <person name="Masuda Y."/>
            <person name="Shiratori Y."/>
            <person name="Senoo K."/>
        </authorList>
    </citation>
    <scope>NUCLEOTIDE SEQUENCE [LARGE SCALE GENOMIC DNA]</scope>
    <source>
        <strain evidence="8">Red330</strain>
    </source>
</reference>